<dbReference type="AlphaFoldDB" id="A0A0B8T412"/>
<dbReference type="PATRIC" id="fig|1229276.3.peg.187"/>
<dbReference type="RefSeq" id="WP_037494313.1">
    <property type="nucleotide sequence ID" value="NZ_JJMU01000002.1"/>
</dbReference>
<reference evidence="2 3" key="2">
    <citation type="journal article" date="2015" name="PLoS ONE">
        <title>Whole-Genome Optical Mapping and Finished Genome Sequence of Sphingobacterium deserti sp. nov., a New Species Isolated from the Western Desert of China.</title>
        <authorList>
            <person name="Teng C."/>
            <person name="Zhou Z."/>
            <person name="Molnar I."/>
            <person name="Li X."/>
            <person name="Tang R."/>
            <person name="Chen M."/>
            <person name="Wang L."/>
            <person name="Su S."/>
            <person name="Zhang W."/>
            <person name="Lin M."/>
        </authorList>
    </citation>
    <scope>NUCLEOTIDE SEQUENCE [LARGE SCALE GENOMIC DNA]</scope>
    <source>
        <strain evidence="3">ACCC05744</strain>
    </source>
</reference>
<reference evidence="3" key="1">
    <citation type="submission" date="2014-04" db="EMBL/GenBank/DDBJ databases">
        <title>Whole-Genome optical mapping and complete genome sequence of Sphingobacterium deserti sp. nov., a new spaces isolated from desert in the west of China.</title>
        <authorList>
            <person name="Teng C."/>
            <person name="Zhou Z."/>
            <person name="Li X."/>
            <person name="Chen M."/>
            <person name="Lin M."/>
            <person name="Wang L."/>
            <person name="Su S."/>
            <person name="Zhang C."/>
            <person name="Zhang W."/>
        </authorList>
    </citation>
    <scope>NUCLEOTIDE SEQUENCE [LARGE SCALE GENOMIC DNA]</scope>
    <source>
        <strain evidence="3">ACCC05744</strain>
    </source>
</reference>
<organism evidence="2 3">
    <name type="scientific">Sphingobacterium deserti</name>
    <dbReference type="NCBI Taxonomy" id="1229276"/>
    <lineage>
        <taxon>Bacteria</taxon>
        <taxon>Pseudomonadati</taxon>
        <taxon>Bacteroidota</taxon>
        <taxon>Sphingobacteriia</taxon>
        <taxon>Sphingobacteriales</taxon>
        <taxon>Sphingobacteriaceae</taxon>
        <taxon>Sphingobacterium</taxon>
    </lineage>
</organism>
<dbReference type="InterPro" id="IPR053830">
    <property type="entry name" value="DUF6922"/>
</dbReference>
<feature type="domain" description="DUF6922" evidence="1">
    <location>
        <begin position="11"/>
        <end position="66"/>
    </location>
</feature>
<dbReference type="Pfam" id="PF21956">
    <property type="entry name" value="DUF6922"/>
    <property type="match status" value="1"/>
</dbReference>
<dbReference type="eggNOG" id="ENOG503351U">
    <property type="taxonomic scope" value="Bacteria"/>
</dbReference>
<name>A0A0B8T412_9SPHI</name>
<dbReference type="EMBL" id="JJMU01000002">
    <property type="protein sequence ID" value="KGE16066.1"/>
    <property type="molecule type" value="Genomic_DNA"/>
</dbReference>
<dbReference type="Proteomes" id="UP000031802">
    <property type="component" value="Unassembled WGS sequence"/>
</dbReference>
<dbReference type="OrthoDB" id="1438605at2"/>
<sequence length="94" mass="11209">MSTIKDISEIFPKHLFWDVNPKNLDIQDDKDFIIPRALIATTAETFAEDIQPLEQLYSKTQIVKELQKTKERISNEVCKLVARRYHVRQFLRYQ</sequence>
<keyword evidence="3" id="KW-1185">Reference proteome</keyword>
<evidence type="ECO:0000313" key="3">
    <source>
        <dbReference type="Proteomes" id="UP000031802"/>
    </source>
</evidence>
<protein>
    <submittedName>
        <fullName evidence="2">Bromodomain containing protein</fullName>
    </submittedName>
</protein>
<gene>
    <name evidence="2" type="ORF">DI53_0181</name>
</gene>
<accession>A0A0B8T412</accession>
<proteinExistence type="predicted"/>
<comment type="caution">
    <text evidence="2">The sequence shown here is derived from an EMBL/GenBank/DDBJ whole genome shotgun (WGS) entry which is preliminary data.</text>
</comment>
<evidence type="ECO:0000313" key="2">
    <source>
        <dbReference type="EMBL" id="KGE16066.1"/>
    </source>
</evidence>
<evidence type="ECO:0000259" key="1">
    <source>
        <dbReference type="Pfam" id="PF21956"/>
    </source>
</evidence>